<dbReference type="Pfam" id="PF01966">
    <property type="entry name" value="HD"/>
    <property type="match status" value="1"/>
</dbReference>
<gene>
    <name evidence="2" type="ORF">EDC19_1488</name>
</gene>
<sequence>MKRVNKILNNHSYNLYMDKINKAETHRIFCLHNLEHLLDVARIAYILTLERDVPLDKEIIYASALLHDIGRWQQYLDESDHALVSAELAIDILKACDFNQQEIQLIIQAIKKHREGNDLSTDLDFILYEADKQSRLCINCKSSHQCMKKEDIKNQSIEY</sequence>
<evidence type="ECO:0000313" key="2">
    <source>
        <dbReference type="EMBL" id="TCK93297.1"/>
    </source>
</evidence>
<organism evidence="2 3">
    <name type="scientific">Natranaerovirga hydrolytica</name>
    <dbReference type="NCBI Taxonomy" id="680378"/>
    <lineage>
        <taxon>Bacteria</taxon>
        <taxon>Bacillati</taxon>
        <taxon>Bacillota</taxon>
        <taxon>Clostridia</taxon>
        <taxon>Lachnospirales</taxon>
        <taxon>Natranaerovirgaceae</taxon>
        <taxon>Natranaerovirga</taxon>
    </lineage>
</organism>
<protein>
    <recommendedName>
        <fullName evidence="1">HD/PDEase domain-containing protein</fullName>
    </recommendedName>
</protein>
<accession>A0A4R1ML32</accession>
<dbReference type="InterPro" id="IPR006674">
    <property type="entry name" value="HD_domain"/>
</dbReference>
<dbReference type="Proteomes" id="UP000294545">
    <property type="component" value="Unassembled WGS sequence"/>
</dbReference>
<proteinExistence type="predicted"/>
<dbReference type="SMART" id="SM00471">
    <property type="entry name" value="HDc"/>
    <property type="match status" value="1"/>
</dbReference>
<keyword evidence="3" id="KW-1185">Reference proteome</keyword>
<reference evidence="2 3" key="1">
    <citation type="submission" date="2019-03" db="EMBL/GenBank/DDBJ databases">
        <title>Genomic Encyclopedia of Type Strains, Phase IV (KMG-IV): sequencing the most valuable type-strain genomes for metagenomic binning, comparative biology and taxonomic classification.</title>
        <authorList>
            <person name="Goeker M."/>
        </authorList>
    </citation>
    <scope>NUCLEOTIDE SEQUENCE [LARGE SCALE GENOMIC DNA]</scope>
    <source>
        <strain evidence="2 3">DSM 24176</strain>
    </source>
</reference>
<feature type="domain" description="HD/PDEase" evidence="1">
    <location>
        <begin position="29"/>
        <end position="145"/>
    </location>
</feature>
<dbReference type="SUPFAM" id="SSF109604">
    <property type="entry name" value="HD-domain/PDEase-like"/>
    <property type="match status" value="1"/>
</dbReference>
<dbReference type="OrthoDB" id="1669667at2"/>
<evidence type="ECO:0000259" key="1">
    <source>
        <dbReference type="SMART" id="SM00471"/>
    </source>
</evidence>
<comment type="caution">
    <text evidence="2">The sequence shown here is derived from an EMBL/GenBank/DDBJ whole genome shotgun (WGS) entry which is preliminary data.</text>
</comment>
<dbReference type="AlphaFoldDB" id="A0A4R1ML32"/>
<dbReference type="EMBL" id="SMGQ01000012">
    <property type="protein sequence ID" value="TCK93297.1"/>
    <property type="molecule type" value="Genomic_DNA"/>
</dbReference>
<dbReference type="NCBIfam" id="TIGR00277">
    <property type="entry name" value="HDIG"/>
    <property type="match status" value="1"/>
</dbReference>
<dbReference type="InterPro" id="IPR003607">
    <property type="entry name" value="HD/PDEase_dom"/>
</dbReference>
<evidence type="ECO:0000313" key="3">
    <source>
        <dbReference type="Proteomes" id="UP000294545"/>
    </source>
</evidence>
<dbReference type="RefSeq" id="WP_132282208.1">
    <property type="nucleotide sequence ID" value="NZ_SMGQ01000012.1"/>
</dbReference>
<dbReference type="Gene3D" id="1.10.3210.10">
    <property type="entry name" value="Hypothetical protein af1432"/>
    <property type="match status" value="1"/>
</dbReference>
<name>A0A4R1ML32_9FIRM</name>
<dbReference type="InterPro" id="IPR006675">
    <property type="entry name" value="HDIG_dom"/>
</dbReference>